<dbReference type="Proteomes" id="UP000053176">
    <property type="component" value="Unassembled WGS sequence"/>
</dbReference>
<dbReference type="EMBL" id="LPWA01000035">
    <property type="protein sequence ID" value="KUM28125.1"/>
    <property type="molecule type" value="Genomic_DNA"/>
</dbReference>
<name>A0A101KWE7_RHILI</name>
<sequence>MIAFTENSARVVPRMLGLLAIAAFLGFCALFQTDQPFPLRVGVGVVVAILGAVCLRVGVRLLSGRHLTVTLGPNGFRCENIAAEFVPWSVVTSMKEIPIYIGGQYTLSVVEVNFQVFFTTMKSYAQAYGGQTG</sequence>
<evidence type="ECO:0000313" key="3">
    <source>
        <dbReference type="Proteomes" id="UP000053176"/>
    </source>
</evidence>
<comment type="caution">
    <text evidence="2">The sequence shown here is derived from an EMBL/GenBank/DDBJ whole genome shotgun (WGS) entry which is preliminary data.</text>
</comment>
<protein>
    <submittedName>
        <fullName evidence="2">Uncharacterized protein</fullName>
    </submittedName>
</protein>
<feature type="transmembrane region" description="Helical" evidence="1">
    <location>
        <begin position="12"/>
        <end position="33"/>
    </location>
</feature>
<evidence type="ECO:0000313" key="2">
    <source>
        <dbReference type="EMBL" id="KUM28125.1"/>
    </source>
</evidence>
<reference evidence="2 3" key="1">
    <citation type="submission" date="2015-12" db="EMBL/GenBank/DDBJ databases">
        <title>Draft genome sequence of Mesorhizobium sp. UFLA 01-765, a multitolerant efficient symbiont and plant-growth promoting strain isolated from Zn-mining soil using Leucaena leucocephala as a trap plant.</title>
        <authorList>
            <person name="Rangel W.M."/>
            <person name="Thijs S."/>
            <person name="Longatti S.M."/>
            <person name="Moreira F.M."/>
            <person name="Weyens N."/>
            <person name="Vangronsveld J."/>
            <person name="Van Hamme J.D."/>
            <person name="Bottos E.M."/>
            <person name="Rineau F."/>
        </authorList>
    </citation>
    <scope>NUCLEOTIDE SEQUENCE [LARGE SCALE GENOMIC DNA]</scope>
    <source>
        <strain evidence="2 3">UFLA 01-765</strain>
    </source>
</reference>
<feature type="transmembrane region" description="Helical" evidence="1">
    <location>
        <begin position="39"/>
        <end position="59"/>
    </location>
</feature>
<keyword evidence="1" id="KW-0472">Membrane</keyword>
<organism evidence="2 3">
    <name type="scientific">Rhizobium loti</name>
    <name type="common">Mesorhizobium loti</name>
    <dbReference type="NCBI Taxonomy" id="381"/>
    <lineage>
        <taxon>Bacteria</taxon>
        <taxon>Pseudomonadati</taxon>
        <taxon>Pseudomonadota</taxon>
        <taxon>Alphaproteobacteria</taxon>
        <taxon>Hyphomicrobiales</taxon>
        <taxon>Phyllobacteriaceae</taxon>
        <taxon>Mesorhizobium</taxon>
    </lineage>
</organism>
<dbReference type="AlphaFoldDB" id="A0A101KWE7"/>
<proteinExistence type="predicted"/>
<evidence type="ECO:0000256" key="1">
    <source>
        <dbReference type="SAM" id="Phobius"/>
    </source>
</evidence>
<keyword evidence="1" id="KW-0812">Transmembrane</keyword>
<keyword evidence="1" id="KW-1133">Transmembrane helix</keyword>
<accession>A0A101KWE7</accession>
<gene>
    <name evidence="2" type="ORF">AU467_13020</name>
</gene>